<evidence type="ECO:0000313" key="2">
    <source>
        <dbReference type="Proteomes" id="UP000321361"/>
    </source>
</evidence>
<dbReference type="Proteomes" id="UP000321361">
    <property type="component" value="Unassembled WGS sequence"/>
</dbReference>
<dbReference type="RefSeq" id="WP_071869360.1">
    <property type="nucleotide sequence ID" value="NZ_BJUG01000019.1"/>
</dbReference>
<dbReference type="EMBL" id="BJUG01000019">
    <property type="protein sequence ID" value="GEK38190.1"/>
    <property type="molecule type" value="Genomic_DNA"/>
</dbReference>
<sequence length="66" mass="7496">MADPWVKEVQEWLNDTYSGFSGWGSVPEDGKTGWTTIYGLIRGVQHELGIRAYADNFGTTTQQKWD</sequence>
<accession>A0A510WNQ9</accession>
<reference evidence="1 2" key="1">
    <citation type="submission" date="2019-07" db="EMBL/GenBank/DDBJ databases">
        <title>Whole genome shotgun sequence of Enterococcus thailandicus NBRC 101867.</title>
        <authorList>
            <person name="Hosoyama A."/>
            <person name="Uohara A."/>
            <person name="Ohji S."/>
            <person name="Ichikawa N."/>
        </authorList>
    </citation>
    <scope>NUCLEOTIDE SEQUENCE [LARGE SCALE GENOMIC DNA]</scope>
    <source>
        <strain evidence="1 2">NBRC 101867</strain>
    </source>
</reference>
<protein>
    <submittedName>
        <fullName evidence="1">Uncharacterized protein</fullName>
    </submittedName>
</protein>
<organism evidence="1 2">
    <name type="scientific">Enterococcus thailandicus</name>
    <dbReference type="NCBI Taxonomy" id="417368"/>
    <lineage>
        <taxon>Bacteria</taxon>
        <taxon>Bacillati</taxon>
        <taxon>Bacillota</taxon>
        <taxon>Bacilli</taxon>
        <taxon>Lactobacillales</taxon>
        <taxon>Enterococcaceae</taxon>
        <taxon>Enterococcus</taxon>
    </lineage>
</organism>
<gene>
    <name evidence="1" type="ORF">ETH01_24770</name>
</gene>
<name>A0A510WNQ9_ENTTH</name>
<dbReference type="OrthoDB" id="1795295at2"/>
<evidence type="ECO:0000313" key="1">
    <source>
        <dbReference type="EMBL" id="GEK38190.1"/>
    </source>
</evidence>
<proteinExistence type="predicted"/>
<comment type="caution">
    <text evidence="1">The sequence shown here is derived from an EMBL/GenBank/DDBJ whole genome shotgun (WGS) entry which is preliminary data.</text>
</comment>
<dbReference type="AlphaFoldDB" id="A0A510WNQ9"/>